<dbReference type="RefSeq" id="WP_233720386.1">
    <property type="nucleotide sequence ID" value="NZ_JAJUWU010000016.1"/>
</dbReference>
<dbReference type="Proteomes" id="UP001139035">
    <property type="component" value="Unassembled WGS sequence"/>
</dbReference>
<evidence type="ECO:0000313" key="2">
    <source>
        <dbReference type="Proteomes" id="UP001139035"/>
    </source>
</evidence>
<name>A0A9X1P518_9HYPH</name>
<evidence type="ECO:0008006" key="3">
    <source>
        <dbReference type="Google" id="ProtNLM"/>
    </source>
</evidence>
<evidence type="ECO:0000313" key="1">
    <source>
        <dbReference type="EMBL" id="MCE7029391.1"/>
    </source>
</evidence>
<reference evidence="1" key="1">
    <citation type="submission" date="2022-01" db="EMBL/GenBank/DDBJ databases">
        <title>Jiella avicenniae sp. nov., a novel endophytic bacterium isolated from bark of Avicennia marina.</title>
        <authorList>
            <person name="Tuo L."/>
        </authorList>
    </citation>
    <scope>NUCLEOTIDE SEQUENCE</scope>
    <source>
        <strain evidence="1">CBK1P-4</strain>
    </source>
</reference>
<comment type="caution">
    <text evidence="1">The sequence shown here is derived from an EMBL/GenBank/DDBJ whole genome shotgun (WGS) entry which is preliminary data.</text>
</comment>
<dbReference type="AlphaFoldDB" id="A0A9X1P518"/>
<dbReference type="EMBL" id="JAJUWU010000016">
    <property type="protein sequence ID" value="MCE7029391.1"/>
    <property type="molecule type" value="Genomic_DNA"/>
</dbReference>
<accession>A0A9X1P518</accession>
<proteinExistence type="predicted"/>
<dbReference type="Gene3D" id="3.40.50.1460">
    <property type="match status" value="1"/>
</dbReference>
<keyword evidence="2" id="KW-1185">Reference proteome</keyword>
<protein>
    <recommendedName>
        <fullName evidence="3">Caspase domain-containing protein</fullName>
    </recommendedName>
</protein>
<sequence length="771" mass="84231">MNTDDHAVVIGVGRYPTLGGRSPAKANDLKGPDEDAKAVAAWLADPNGGGVPAANIQLVRSANYADPFDGHGPQPIENDIVQAFLTVADAIKQSGHPGRRLYIYAGGHGFSPERKRGALFTANADDLNRAHLYVSEYFNWFVNGASFAQYVLWFDACSSRDRLFTPQPPSFLPRFAPMVAKTVEMSAYAANFTQKAVENLIDGRVRGVFTHSLLQGLSGKAVDPATGAITTASLRNHLFNDMRRYMSQDQIDDPDISTEPDFGAVDDFVLIPGLAPPAPAPAPVTPVAKVKLSVKADDEATEILLVNEAHALAARGLGAIEIKVPKGRYLLRAKLGRAEHEQRIELDSERTIQLPGIQFASAAPLAGTSRIHETHEAASFDAIARINGGPGERASLMVMTRWWSDTAEHRRFRAPHSGLTLLHHGSERFDLASGASEGDIDRDRWATRTISIDPGLHRLDFRIGGKSAASMTISGLTNFQTRLYLLFAPNPDNSFEPRLVDASVFMWNTLYPERPDVVRLTDAARLALADERSTLSPQLLQSAWGRKLNPMMMLYALHHMLLLKQKEIDDARQGGEPGGEMPQGASRPVRFDPHLFDLTLDEAETVFGEDHPDIRAIRFAAAQDAGFLPITMPPMLWPSWSRLMEASNRQPRLIPLDIAEMVAEQPLSRPHFVWFRRSARQIRRGTHVEAVAEILNRAERQSREVGATLPRPAADGGAEIAFAPAPVADVGGPAPAAWPQSDAEMRARLSRDMGLPRSVVDAALARCGAGP</sequence>
<gene>
    <name evidence="1" type="ORF">LZD57_15470</name>
</gene>
<organism evidence="1 2">
    <name type="scientific">Jiella avicenniae</name>
    <dbReference type="NCBI Taxonomy" id="2907202"/>
    <lineage>
        <taxon>Bacteria</taxon>
        <taxon>Pseudomonadati</taxon>
        <taxon>Pseudomonadota</taxon>
        <taxon>Alphaproteobacteria</taxon>
        <taxon>Hyphomicrobiales</taxon>
        <taxon>Aurantimonadaceae</taxon>
        <taxon>Jiella</taxon>
    </lineage>
</organism>